<dbReference type="EMBL" id="KJ094022">
    <property type="protein sequence ID" value="AHL18745.1"/>
    <property type="molecule type" value="Genomic_DNA"/>
</dbReference>
<name>A0A059T7W8_9CAUD</name>
<dbReference type="KEGG" id="vg:19735796"/>
<evidence type="ECO:0000313" key="1">
    <source>
        <dbReference type="EMBL" id="AHL18745.1"/>
    </source>
</evidence>
<dbReference type="RefSeq" id="YP_009044685.1">
    <property type="nucleotide sequence ID" value="NC_024384.1"/>
</dbReference>
<keyword evidence="2" id="KW-1185">Reference proteome</keyword>
<accession>A0A059T7W8</accession>
<dbReference type="OrthoDB" id="8569at10239"/>
<evidence type="ECO:0000313" key="2">
    <source>
        <dbReference type="Proteomes" id="UP000026992"/>
    </source>
</evidence>
<gene>
    <name evidence="1" type="ORF">LP030-3_039</name>
</gene>
<sequence length="201" mass="23265">MLSLAFGVNDIYEYEGKEYKLDLAFDNVLRVIDLTEDNSLSDVFRANLAIDVLFADDMPWPRSNEEDKYANIEEKSLVLIDIFTNYIVKENDDGLLYDIDGNKMPSATNNNDEAEEIASYSLTQDADYIYASFLQDYNIDLLDSRGKMHWYKFRALLESLRDDTTIKTIIGIRQAELPSGKGTEKERNELIKLKNRYKLKD</sequence>
<reference evidence="1 2" key="1">
    <citation type="journal article" date="2014" name="Appl. Environ. Microbiol.">
        <title>Comparative genomic and morphological analysis of Listeria phages isolated from farm environments.</title>
        <authorList>
            <person name="Denes T."/>
            <person name="Vongkamjan K."/>
            <person name="Ackermann H.W."/>
            <person name="Moreno Switt A.I."/>
            <person name="Wiedmann M."/>
            <person name="den Bakker H.C."/>
        </authorList>
    </citation>
    <scope>NUCLEOTIDE SEQUENCE [LARGE SCALE GENOMIC DNA]</scope>
</reference>
<dbReference type="InterPro" id="IPR009660">
    <property type="entry name" value="Phage_A500_Gp15"/>
</dbReference>
<organism evidence="1 2">
    <name type="scientific">Listeria phage LP-030-3</name>
    <dbReference type="NCBI Taxonomy" id="1458852"/>
    <lineage>
        <taxon>Viruses</taxon>
        <taxon>Duplodnaviria</taxon>
        <taxon>Heunggongvirae</taxon>
        <taxon>Uroviricota</taxon>
        <taxon>Caudoviricetes</taxon>
        <taxon>Aquingentivirus</taxon>
        <taxon>Aquingentivirus LP0303</taxon>
    </lineage>
</organism>
<dbReference type="Pfam" id="PF06854">
    <property type="entry name" value="Phage_Gp15"/>
    <property type="match status" value="1"/>
</dbReference>
<dbReference type="Proteomes" id="UP000026992">
    <property type="component" value="Segment"/>
</dbReference>
<dbReference type="GeneID" id="19735796"/>
<proteinExistence type="predicted"/>
<protein>
    <submittedName>
        <fullName evidence="1">Uncharacterized protein</fullName>
    </submittedName>
</protein>